<name>A0A109RP87_9FLAO</name>
<dbReference type="CDD" id="cd03801">
    <property type="entry name" value="GT4_PimA-like"/>
    <property type="match status" value="1"/>
</dbReference>
<dbReference type="KEGG" id="lut:Lupro_02235"/>
<dbReference type="OrthoDB" id="139410at2"/>
<dbReference type="Gene3D" id="3.40.50.2000">
    <property type="entry name" value="Glycogen Phosphorylase B"/>
    <property type="match status" value="2"/>
</dbReference>
<accession>A0A109RP87</accession>
<dbReference type="Proteomes" id="UP000059672">
    <property type="component" value="Chromosome"/>
</dbReference>
<dbReference type="InterPro" id="IPR001296">
    <property type="entry name" value="Glyco_trans_1"/>
</dbReference>
<gene>
    <name evidence="2" type="ORF">Lupro_02235</name>
</gene>
<sequence>MKKIIYIGNNLAKKSKYHSAMETLSSLLLTEGFTVIKSSSKQNKIIRLAQMCLTLIKYRKSTDYVVIDTFSTLNFWYAFITSQLAKFLKLRYIPILHGGNLPIRLDKTPFFSTLIFDNAYLNVSPSKYLEFEFKKRNFKTSYIPNSINLKNYTFKLRENIQPKLLWVRAFDVIYNPLLAIKVLCKLKEKYPKATLCMVGPDKDGSLMEAKQLAKKLNIINSITFTGVLKKEDWQQLSKKYDIFINTTNVDNMPVSIIEAMALGFPVISTNVGGLPYLIEDNVDGILIEPKNEKYIVKAIEKLIKNPKIAIKLSMNARKKASTFDSENIKKEWLKILRNVL</sequence>
<dbReference type="GO" id="GO:0016757">
    <property type="term" value="F:glycosyltransferase activity"/>
    <property type="evidence" value="ECO:0007669"/>
    <property type="project" value="InterPro"/>
</dbReference>
<dbReference type="PANTHER" id="PTHR12526:SF638">
    <property type="entry name" value="SPORE COAT PROTEIN SA"/>
    <property type="match status" value="1"/>
</dbReference>
<dbReference type="Pfam" id="PF00534">
    <property type="entry name" value="Glycos_transf_1"/>
    <property type="match status" value="1"/>
</dbReference>
<dbReference type="PATRIC" id="fig|1622118.3.peg.458"/>
<dbReference type="SUPFAM" id="SSF53756">
    <property type="entry name" value="UDP-Glycosyltransferase/glycogen phosphorylase"/>
    <property type="match status" value="1"/>
</dbReference>
<protein>
    <submittedName>
        <fullName evidence="2">Glycosyl transferase family 1</fullName>
    </submittedName>
</protein>
<evidence type="ECO:0000313" key="2">
    <source>
        <dbReference type="EMBL" id="AMC10137.1"/>
    </source>
</evidence>
<keyword evidence="2" id="KW-0808">Transferase</keyword>
<proteinExistence type="predicted"/>
<organism evidence="2 3">
    <name type="scientific">Lutibacter profundi</name>
    <dbReference type="NCBI Taxonomy" id="1622118"/>
    <lineage>
        <taxon>Bacteria</taxon>
        <taxon>Pseudomonadati</taxon>
        <taxon>Bacteroidota</taxon>
        <taxon>Flavobacteriia</taxon>
        <taxon>Flavobacteriales</taxon>
        <taxon>Flavobacteriaceae</taxon>
        <taxon>Lutibacter</taxon>
    </lineage>
</organism>
<reference evidence="3" key="1">
    <citation type="submission" date="2015-12" db="EMBL/GenBank/DDBJ databases">
        <title>Complete genome sequence of Lutibacter profundus strain LP1.</title>
        <authorList>
            <person name="Wissuwa J."/>
            <person name="Le Moine Bauer S."/>
            <person name="Stokke R."/>
            <person name="Dahle H."/>
            <person name="Steen I.H."/>
        </authorList>
    </citation>
    <scope>NUCLEOTIDE SEQUENCE [LARGE SCALE GENOMIC DNA]</scope>
    <source>
        <strain evidence="3">LP1</strain>
    </source>
</reference>
<reference evidence="2 3" key="2">
    <citation type="journal article" date="2016" name="Int. J. Syst. Evol. Microbiol.">
        <title>Lutibacter profundi sp. nov., isolated from a deep-sea hydrothermal system on the Arctic Mid-Ocean Ridge and emended description of the genus Lutibacter.</title>
        <authorList>
            <person name="Le Moine Bauer S."/>
            <person name="Roalkvam I."/>
            <person name="Steen I.H."/>
            <person name="Dahle H."/>
        </authorList>
    </citation>
    <scope>NUCLEOTIDE SEQUENCE [LARGE SCALE GENOMIC DNA]</scope>
    <source>
        <strain evidence="2 3">LP1</strain>
    </source>
</reference>
<feature type="domain" description="Glycosyl transferase family 1" evidence="1">
    <location>
        <begin position="161"/>
        <end position="318"/>
    </location>
</feature>
<dbReference type="AlphaFoldDB" id="A0A109RP87"/>
<dbReference type="STRING" id="1622118.Lupro_02235"/>
<evidence type="ECO:0000313" key="3">
    <source>
        <dbReference type="Proteomes" id="UP000059672"/>
    </source>
</evidence>
<dbReference type="RefSeq" id="WP_068205895.1">
    <property type="nucleotide sequence ID" value="NZ_CP013355.1"/>
</dbReference>
<keyword evidence="3" id="KW-1185">Reference proteome</keyword>
<evidence type="ECO:0000259" key="1">
    <source>
        <dbReference type="Pfam" id="PF00534"/>
    </source>
</evidence>
<dbReference type="PANTHER" id="PTHR12526">
    <property type="entry name" value="GLYCOSYLTRANSFERASE"/>
    <property type="match status" value="1"/>
</dbReference>
<dbReference type="EMBL" id="CP013355">
    <property type="protein sequence ID" value="AMC10137.1"/>
    <property type="molecule type" value="Genomic_DNA"/>
</dbReference>